<evidence type="ECO:0000313" key="2">
    <source>
        <dbReference type="Proteomes" id="UP000646749"/>
    </source>
</evidence>
<dbReference type="EMBL" id="BONW01000017">
    <property type="protein sequence ID" value="GIG88809.1"/>
    <property type="molecule type" value="Genomic_DNA"/>
</dbReference>
<protein>
    <submittedName>
        <fullName evidence="1">Uncharacterized protein</fullName>
    </submittedName>
</protein>
<name>A0ABQ4E285_9ACTN</name>
<accession>A0ABQ4E285</accession>
<evidence type="ECO:0000313" key="1">
    <source>
        <dbReference type="EMBL" id="GIG88809.1"/>
    </source>
</evidence>
<sequence length="42" mass="5301">MLAIWTATHNRRPLGDKEIDWQYDTQNLDRLTRMWMQRRRAR</sequence>
<gene>
    <name evidence="1" type="ORF">Pen02_37450</name>
</gene>
<comment type="caution">
    <text evidence="1">The sequence shown here is derived from an EMBL/GenBank/DDBJ whole genome shotgun (WGS) entry which is preliminary data.</text>
</comment>
<organism evidence="1 2">
    <name type="scientific">Plantactinospora endophytica</name>
    <dbReference type="NCBI Taxonomy" id="673535"/>
    <lineage>
        <taxon>Bacteria</taxon>
        <taxon>Bacillati</taxon>
        <taxon>Actinomycetota</taxon>
        <taxon>Actinomycetes</taxon>
        <taxon>Micromonosporales</taxon>
        <taxon>Micromonosporaceae</taxon>
        <taxon>Plantactinospora</taxon>
    </lineage>
</organism>
<dbReference type="Proteomes" id="UP000646749">
    <property type="component" value="Unassembled WGS sequence"/>
</dbReference>
<keyword evidence="2" id="KW-1185">Reference proteome</keyword>
<proteinExistence type="predicted"/>
<reference evidence="1 2" key="1">
    <citation type="submission" date="2021-01" db="EMBL/GenBank/DDBJ databases">
        <title>Whole genome shotgun sequence of Plantactinospora endophytica NBRC 110450.</title>
        <authorList>
            <person name="Komaki H."/>
            <person name="Tamura T."/>
        </authorList>
    </citation>
    <scope>NUCLEOTIDE SEQUENCE [LARGE SCALE GENOMIC DNA]</scope>
    <source>
        <strain evidence="1 2">NBRC 110450</strain>
    </source>
</reference>